<dbReference type="InParanoid" id="D2VLX1"/>
<dbReference type="Proteomes" id="UP000006671">
    <property type="component" value="Unassembled WGS sequence"/>
</dbReference>
<dbReference type="GeneID" id="8855721"/>
<keyword evidence="6" id="KW-0539">Nucleus</keyword>
<evidence type="ECO:0000256" key="5">
    <source>
        <dbReference type="ARBA" id="ARBA00023163"/>
    </source>
</evidence>
<proteinExistence type="predicted"/>
<feature type="domain" description="RWP-RK" evidence="8">
    <location>
        <begin position="186"/>
        <end position="271"/>
    </location>
</feature>
<feature type="region of interest" description="Disordered" evidence="7">
    <location>
        <begin position="111"/>
        <end position="161"/>
    </location>
</feature>
<evidence type="ECO:0000256" key="1">
    <source>
        <dbReference type="ARBA" id="ARBA00004049"/>
    </source>
</evidence>
<dbReference type="OMA" id="THITHQT"/>
<keyword evidence="2" id="KW-0805">Transcription regulation</keyword>
<accession>D2VLX1</accession>
<dbReference type="Pfam" id="PF02042">
    <property type="entry name" value="RWP-RK"/>
    <property type="match status" value="1"/>
</dbReference>
<dbReference type="PANTHER" id="PTHR46373">
    <property type="entry name" value="PROTEIN RKD4"/>
    <property type="match status" value="1"/>
</dbReference>
<dbReference type="VEuPathDB" id="AmoebaDB:NAEGRDRAFT_69929"/>
<evidence type="ECO:0000259" key="8">
    <source>
        <dbReference type="PROSITE" id="PS51519"/>
    </source>
</evidence>
<dbReference type="KEGG" id="ngr:NAEGRDRAFT_69929"/>
<comment type="function">
    <text evidence="1">Putative transcription factor.</text>
</comment>
<dbReference type="PROSITE" id="PS51519">
    <property type="entry name" value="RWP_RK"/>
    <property type="match status" value="1"/>
</dbReference>
<dbReference type="OrthoDB" id="6270329at2759"/>
<dbReference type="GO" id="GO:0003700">
    <property type="term" value="F:DNA-binding transcription factor activity"/>
    <property type="evidence" value="ECO:0007669"/>
    <property type="project" value="InterPro"/>
</dbReference>
<organism evidence="10">
    <name type="scientific">Naegleria gruberi</name>
    <name type="common">Amoeba</name>
    <dbReference type="NCBI Taxonomy" id="5762"/>
    <lineage>
        <taxon>Eukaryota</taxon>
        <taxon>Discoba</taxon>
        <taxon>Heterolobosea</taxon>
        <taxon>Tetramitia</taxon>
        <taxon>Eutetramitia</taxon>
        <taxon>Vahlkampfiidae</taxon>
        <taxon>Naegleria</taxon>
    </lineage>
</organism>
<dbReference type="GO" id="GO:0003677">
    <property type="term" value="F:DNA binding"/>
    <property type="evidence" value="ECO:0007669"/>
    <property type="project" value="UniProtKB-KW"/>
</dbReference>
<evidence type="ECO:0000256" key="2">
    <source>
        <dbReference type="ARBA" id="ARBA00023015"/>
    </source>
</evidence>
<name>D2VLX1_NAEGR</name>
<evidence type="ECO:0000313" key="10">
    <source>
        <dbReference type="Proteomes" id="UP000006671"/>
    </source>
</evidence>
<dbReference type="AlphaFoldDB" id="D2VLX1"/>
<dbReference type="InterPro" id="IPR003035">
    <property type="entry name" value="RWP-RK_dom"/>
</dbReference>
<dbReference type="RefSeq" id="XP_002674872.1">
    <property type="nucleotide sequence ID" value="XM_002674826.1"/>
</dbReference>
<evidence type="ECO:0000256" key="3">
    <source>
        <dbReference type="ARBA" id="ARBA00023054"/>
    </source>
</evidence>
<keyword evidence="5" id="KW-0804">Transcription</keyword>
<feature type="compositionally biased region" description="Polar residues" evidence="7">
    <location>
        <begin position="120"/>
        <end position="137"/>
    </location>
</feature>
<reference evidence="9 10" key="1">
    <citation type="journal article" date="2010" name="Cell">
        <title>The genome of Naegleria gruberi illuminates early eukaryotic versatility.</title>
        <authorList>
            <person name="Fritz-Laylin L.K."/>
            <person name="Prochnik S.E."/>
            <person name="Ginger M.L."/>
            <person name="Dacks J.B."/>
            <person name="Carpenter M.L."/>
            <person name="Field M.C."/>
            <person name="Kuo A."/>
            <person name="Paredez A."/>
            <person name="Chapman J."/>
            <person name="Pham J."/>
            <person name="Shu S."/>
            <person name="Neupane R."/>
            <person name="Cipriano M."/>
            <person name="Mancuso J."/>
            <person name="Tu H."/>
            <person name="Salamov A."/>
            <person name="Lindquist E."/>
            <person name="Shapiro H."/>
            <person name="Lucas S."/>
            <person name="Grigoriev I.V."/>
            <person name="Cande W.Z."/>
            <person name="Fulton C."/>
            <person name="Rokhsar D.S."/>
            <person name="Dawson S.C."/>
        </authorList>
    </citation>
    <scope>NUCLEOTIDE SEQUENCE [LARGE SCALE GENOMIC DNA]</scope>
    <source>
        <strain evidence="9 10">NEG-M</strain>
    </source>
</reference>
<keyword evidence="10" id="KW-1185">Reference proteome</keyword>
<evidence type="ECO:0000256" key="4">
    <source>
        <dbReference type="ARBA" id="ARBA00023125"/>
    </source>
</evidence>
<evidence type="ECO:0000256" key="6">
    <source>
        <dbReference type="ARBA" id="ARBA00023242"/>
    </source>
</evidence>
<gene>
    <name evidence="9" type="ORF">NAEGRDRAFT_69929</name>
</gene>
<keyword evidence="3" id="KW-0175">Coiled coil</keyword>
<sequence length="306" mass="34264">MFMMQPMPAHATASVSTMNATPTILVSSPLAIKNMKRDRSTSHMQTCCMKQPHATLLQPSTSTPVKTFTHITHQTCNHSDGNMIAPEISISSCSSINDHTSTSTLSISSASLSGSESRSVNNKSPTSPSLLQRTTSKGKSRSPTSQNDNESSSSEDYPSNDDRIIRSFNSCKMKSSDLKNKFTTSKKDQVIRCNRTSGNQRSFIGYQDIKGYFFLPENEAAKRLGCSKSKLKRIKTRLNIERWPYRRIQSLLNQKQNALSKNENVEDIEMAIQFVIDYPNLITKYSNEDIALTASRFDRIRISNLL</sequence>
<evidence type="ECO:0000313" key="9">
    <source>
        <dbReference type="EMBL" id="EFC42128.1"/>
    </source>
</evidence>
<dbReference type="EMBL" id="GG738881">
    <property type="protein sequence ID" value="EFC42128.1"/>
    <property type="molecule type" value="Genomic_DNA"/>
</dbReference>
<dbReference type="PANTHER" id="PTHR46373:SF2">
    <property type="entry name" value="RWP-RK DOMAIN-CONTAINING PROTEIN"/>
    <property type="match status" value="1"/>
</dbReference>
<evidence type="ECO:0000256" key="7">
    <source>
        <dbReference type="SAM" id="MobiDB-lite"/>
    </source>
</evidence>
<feature type="compositionally biased region" description="Low complexity" evidence="7">
    <location>
        <begin position="142"/>
        <end position="157"/>
    </location>
</feature>
<dbReference type="InterPro" id="IPR044607">
    <property type="entry name" value="RKD-like"/>
</dbReference>
<keyword evidence="4" id="KW-0238">DNA-binding</keyword>
<protein>
    <submittedName>
        <fullName evidence="9">Predicted protein</fullName>
    </submittedName>
</protein>